<reference evidence="3 4" key="1">
    <citation type="submission" date="2017-10" db="EMBL/GenBank/DDBJ databases">
        <title>Comparative genomics between pathogenic Norcardia.</title>
        <authorList>
            <person name="Zeng L."/>
        </authorList>
    </citation>
    <scope>NUCLEOTIDE SEQUENCE [LARGE SCALE GENOMIC DNA]</scope>
    <source>
        <strain evidence="3 4">NC_YFY_NT001</strain>
    </source>
</reference>
<keyword evidence="2" id="KW-1133">Transmembrane helix</keyword>
<sequence>MSEPGDLWRHGVGAQPPPQFSGQVPMGSGDYGPPPAIERRGGRGWLWGLGGVVVASVVWGAAVVATGGFGGGGAVSPDLRGYHYIGDLCSALDISPFTSVHFSHLPSDDTHHGSQHPVRDLMGCSSKLKPAVSTDRYDNTNLYTSVTLHKKTDPAPEFAADADTAASNDTDAGPTRVQRVSGLGDEAYYDIRYTSGSDFDVSLNVREGWMTMYQDWYGFGLSGSTVTQQEITDALRESVTATLATLRK</sequence>
<organism evidence="3 4">
    <name type="scientific">Nocardia terpenica</name>
    <dbReference type="NCBI Taxonomy" id="455432"/>
    <lineage>
        <taxon>Bacteria</taxon>
        <taxon>Bacillati</taxon>
        <taxon>Actinomycetota</taxon>
        <taxon>Actinomycetes</taxon>
        <taxon>Mycobacteriales</taxon>
        <taxon>Nocardiaceae</taxon>
        <taxon>Nocardia</taxon>
    </lineage>
</organism>
<dbReference type="KEGG" id="ntp:CRH09_32505"/>
<keyword evidence="2" id="KW-0812">Transmembrane</keyword>
<feature type="transmembrane region" description="Helical" evidence="2">
    <location>
        <begin position="45"/>
        <end position="70"/>
    </location>
</feature>
<feature type="region of interest" description="Disordered" evidence="1">
    <location>
        <begin position="1"/>
        <end position="35"/>
    </location>
</feature>
<keyword evidence="2" id="KW-0472">Membrane</keyword>
<gene>
    <name evidence="3" type="ORF">CRH09_32505</name>
</gene>
<proteinExistence type="predicted"/>
<accession>A0A291RRU8</accession>
<evidence type="ECO:0000256" key="1">
    <source>
        <dbReference type="SAM" id="MobiDB-lite"/>
    </source>
</evidence>
<dbReference type="EMBL" id="CP023778">
    <property type="protein sequence ID" value="ATL70203.1"/>
    <property type="molecule type" value="Genomic_DNA"/>
</dbReference>
<evidence type="ECO:0000256" key="2">
    <source>
        <dbReference type="SAM" id="Phobius"/>
    </source>
</evidence>
<dbReference type="GeneID" id="88361997"/>
<dbReference type="RefSeq" id="WP_098697189.1">
    <property type="nucleotide sequence ID" value="NZ_CP023778.1"/>
</dbReference>
<name>A0A291RRU8_9NOCA</name>
<dbReference type="AlphaFoldDB" id="A0A291RRU8"/>
<evidence type="ECO:0000313" key="3">
    <source>
        <dbReference type="EMBL" id="ATL70203.1"/>
    </source>
</evidence>
<evidence type="ECO:0000313" key="4">
    <source>
        <dbReference type="Proteomes" id="UP000221961"/>
    </source>
</evidence>
<dbReference type="Proteomes" id="UP000221961">
    <property type="component" value="Chromosome"/>
</dbReference>
<evidence type="ECO:0008006" key="5">
    <source>
        <dbReference type="Google" id="ProtNLM"/>
    </source>
</evidence>
<protein>
    <recommendedName>
        <fullName evidence="5">DUF3558 domain-containing protein</fullName>
    </recommendedName>
</protein>